<evidence type="ECO:0000313" key="1">
    <source>
        <dbReference type="EMBL" id="KAF2749392.1"/>
    </source>
</evidence>
<proteinExistence type="predicted"/>
<reference evidence="1" key="1">
    <citation type="journal article" date="2020" name="Stud. Mycol.">
        <title>101 Dothideomycetes genomes: a test case for predicting lifestyles and emergence of pathogens.</title>
        <authorList>
            <person name="Haridas S."/>
            <person name="Albert R."/>
            <person name="Binder M."/>
            <person name="Bloem J."/>
            <person name="Labutti K."/>
            <person name="Salamov A."/>
            <person name="Andreopoulos B."/>
            <person name="Baker S."/>
            <person name="Barry K."/>
            <person name="Bills G."/>
            <person name="Bluhm B."/>
            <person name="Cannon C."/>
            <person name="Castanera R."/>
            <person name="Culley D."/>
            <person name="Daum C."/>
            <person name="Ezra D."/>
            <person name="Gonzalez J."/>
            <person name="Henrissat B."/>
            <person name="Kuo A."/>
            <person name="Liang C."/>
            <person name="Lipzen A."/>
            <person name="Lutzoni F."/>
            <person name="Magnuson J."/>
            <person name="Mondo S."/>
            <person name="Nolan M."/>
            <person name="Ohm R."/>
            <person name="Pangilinan J."/>
            <person name="Park H.-J."/>
            <person name="Ramirez L."/>
            <person name="Alfaro M."/>
            <person name="Sun H."/>
            <person name="Tritt A."/>
            <person name="Yoshinaga Y."/>
            <person name="Zwiers L.-H."/>
            <person name="Turgeon B."/>
            <person name="Goodwin S."/>
            <person name="Spatafora J."/>
            <person name="Crous P."/>
            <person name="Grigoriev I."/>
        </authorList>
    </citation>
    <scope>NUCLEOTIDE SEQUENCE</scope>
    <source>
        <strain evidence="1">CBS 119925</strain>
    </source>
</reference>
<evidence type="ECO:0000313" key="2">
    <source>
        <dbReference type="Proteomes" id="UP000799440"/>
    </source>
</evidence>
<keyword evidence="2" id="KW-1185">Reference proteome</keyword>
<evidence type="ECO:0008006" key="3">
    <source>
        <dbReference type="Google" id="ProtNLM"/>
    </source>
</evidence>
<organism evidence="1 2">
    <name type="scientific">Sporormia fimetaria CBS 119925</name>
    <dbReference type="NCBI Taxonomy" id="1340428"/>
    <lineage>
        <taxon>Eukaryota</taxon>
        <taxon>Fungi</taxon>
        <taxon>Dikarya</taxon>
        <taxon>Ascomycota</taxon>
        <taxon>Pezizomycotina</taxon>
        <taxon>Dothideomycetes</taxon>
        <taxon>Pleosporomycetidae</taxon>
        <taxon>Pleosporales</taxon>
        <taxon>Sporormiaceae</taxon>
        <taxon>Sporormia</taxon>
    </lineage>
</organism>
<dbReference type="OrthoDB" id="271448at2759"/>
<dbReference type="PANTHER" id="PTHR36578">
    <property type="entry name" value="CHROMOSOME 15, WHOLE GENOME SHOTGUN SEQUENCE"/>
    <property type="match status" value="1"/>
</dbReference>
<sequence length="292" mass="31541">MEYPAYSSFANGMHTPDSYVRAFVDLNAAVSSPSYLALYTLQTDAYDSDACAKYCDANPACVAFNIFTSRDPSLEPGPDCPNPPATINFKCTLFGEPIGPDQATNVGEMQPPADEHGDLFVVRIRGSNGYNKLDKVAPVGSVTPTLLSVESIPNDLALEGYDGPFRLPGAVNASKPGTTGRRIGVQLIDYVYDPSLCACLCDSITAARKRAAEKACALHGDAYACAWYPCNFFNTFNLADDDNSSFGFYCALYSNEMPIDTADVLKVTDGPNTYHVTNSWSYSRDPEVVGLM</sequence>
<dbReference type="AlphaFoldDB" id="A0A6A6VFM1"/>
<name>A0A6A6VFM1_9PLEO</name>
<dbReference type="PANTHER" id="PTHR36578:SF1">
    <property type="entry name" value="APPLE DOMAIN-CONTAINING PROTEIN"/>
    <property type="match status" value="1"/>
</dbReference>
<accession>A0A6A6VFM1</accession>
<dbReference type="EMBL" id="MU006566">
    <property type="protein sequence ID" value="KAF2749392.1"/>
    <property type="molecule type" value="Genomic_DNA"/>
</dbReference>
<gene>
    <name evidence="1" type="ORF">M011DRAFT_306628</name>
</gene>
<protein>
    <recommendedName>
        <fullName evidence="3">Apple domain-containing protein</fullName>
    </recommendedName>
</protein>
<dbReference type="Proteomes" id="UP000799440">
    <property type="component" value="Unassembled WGS sequence"/>
</dbReference>